<feature type="compositionally biased region" description="Polar residues" evidence="1">
    <location>
        <begin position="141"/>
        <end position="150"/>
    </location>
</feature>
<feature type="non-terminal residue" evidence="2">
    <location>
        <position position="150"/>
    </location>
</feature>
<feature type="compositionally biased region" description="Low complexity" evidence="1">
    <location>
        <begin position="77"/>
        <end position="89"/>
    </location>
</feature>
<feature type="region of interest" description="Disordered" evidence="1">
    <location>
        <begin position="1"/>
        <end position="150"/>
    </location>
</feature>
<protein>
    <submittedName>
        <fullName evidence="2">Uncharacterized protein</fullName>
    </submittedName>
</protein>
<keyword evidence="3" id="KW-1185">Reference proteome</keyword>
<reference evidence="2 3" key="1">
    <citation type="journal article" date="2018" name="Front. Plant Sci.">
        <title>Red Clover (Trifolium pratense) and Zigzag Clover (T. medium) - A Picture of Genomic Similarities and Differences.</title>
        <authorList>
            <person name="Dluhosova J."/>
            <person name="Istvanek J."/>
            <person name="Nedelnik J."/>
            <person name="Repkova J."/>
        </authorList>
    </citation>
    <scope>NUCLEOTIDE SEQUENCE [LARGE SCALE GENOMIC DNA]</scope>
    <source>
        <strain evidence="3">cv. 10/8</strain>
        <tissue evidence="2">Leaf</tissue>
    </source>
</reference>
<comment type="caution">
    <text evidence="2">The sequence shown here is derived from an EMBL/GenBank/DDBJ whole genome shotgun (WGS) entry which is preliminary data.</text>
</comment>
<feature type="non-terminal residue" evidence="2">
    <location>
        <position position="1"/>
    </location>
</feature>
<dbReference type="Proteomes" id="UP000265520">
    <property type="component" value="Unassembled WGS sequence"/>
</dbReference>
<evidence type="ECO:0000256" key="1">
    <source>
        <dbReference type="SAM" id="MobiDB-lite"/>
    </source>
</evidence>
<name>A0A392QLZ3_9FABA</name>
<feature type="compositionally biased region" description="Polar residues" evidence="1">
    <location>
        <begin position="1"/>
        <end position="10"/>
    </location>
</feature>
<accession>A0A392QLZ3</accession>
<feature type="compositionally biased region" description="Polar residues" evidence="1">
    <location>
        <begin position="35"/>
        <end position="44"/>
    </location>
</feature>
<dbReference type="EMBL" id="LXQA010147123">
    <property type="protein sequence ID" value="MCI25423.1"/>
    <property type="molecule type" value="Genomic_DNA"/>
</dbReference>
<organism evidence="2 3">
    <name type="scientific">Trifolium medium</name>
    <dbReference type="NCBI Taxonomy" id="97028"/>
    <lineage>
        <taxon>Eukaryota</taxon>
        <taxon>Viridiplantae</taxon>
        <taxon>Streptophyta</taxon>
        <taxon>Embryophyta</taxon>
        <taxon>Tracheophyta</taxon>
        <taxon>Spermatophyta</taxon>
        <taxon>Magnoliopsida</taxon>
        <taxon>eudicotyledons</taxon>
        <taxon>Gunneridae</taxon>
        <taxon>Pentapetalae</taxon>
        <taxon>rosids</taxon>
        <taxon>fabids</taxon>
        <taxon>Fabales</taxon>
        <taxon>Fabaceae</taxon>
        <taxon>Papilionoideae</taxon>
        <taxon>50 kb inversion clade</taxon>
        <taxon>NPAAA clade</taxon>
        <taxon>Hologalegina</taxon>
        <taxon>IRL clade</taxon>
        <taxon>Trifolieae</taxon>
        <taxon>Trifolium</taxon>
    </lineage>
</organism>
<feature type="compositionally biased region" description="Basic and acidic residues" evidence="1">
    <location>
        <begin position="93"/>
        <end position="107"/>
    </location>
</feature>
<evidence type="ECO:0000313" key="3">
    <source>
        <dbReference type="Proteomes" id="UP000265520"/>
    </source>
</evidence>
<dbReference type="AlphaFoldDB" id="A0A392QLZ3"/>
<sequence length="150" mass="16409">AAGTNSTQPSIEIKMKETEDQQPNEKMNEPHQEILEQQVNQPNNEMLDPNFESTNSCMGDSNAKNQDASNVESLPLKEVPIPEIIPEVETVVEETKETEVDMSDPKGQEIPTTNPSTSSPKDKKSSSTDGINLEDMISDSYIPTRSGGSS</sequence>
<feature type="compositionally biased region" description="Polar residues" evidence="1">
    <location>
        <begin position="51"/>
        <end position="72"/>
    </location>
</feature>
<evidence type="ECO:0000313" key="2">
    <source>
        <dbReference type="EMBL" id="MCI25423.1"/>
    </source>
</evidence>
<proteinExistence type="predicted"/>